<keyword evidence="1" id="KW-1133">Transmembrane helix</keyword>
<evidence type="ECO:0000313" key="2">
    <source>
        <dbReference type="EMBL" id="KFM75988.1"/>
    </source>
</evidence>
<dbReference type="EMBL" id="KK119549">
    <property type="protein sequence ID" value="KFM75988.1"/>
    <property type="molecule type" value="Genomic_DNA"/>
</dbReference>
<organism evidence="2 3">
    <name type="scientific">Stegodyphus mimosarum</name>
    <name type="common">African social velvet spider</name>
    <dbReference type="NCBI Taxonomy" id="407821"/>
    <lineage>
        <taxon>Eukaryota</taxon>
        <taxon>Metazoa</taxon>
        <taxon>Ecdysozoa</taxon>
        <taxon>Arthropoda</taxon>
        <taxon>Chelicerata</taxon>
        <taxon>Arachnida</taxon>
        <taxon>Araneae</taxon>
        <taxon>Araneomorphae</taxon>
        <taxon>Entelegynae</taxon>
        <taxon>Eresoidea</taxon>
        <taxon>Eresidae</taxon>
        <taxon>Stegodyphus</taxon>
    </lineage>
</organism>
<keyword evidence="1" id="KW-0812">Transmembrane</keyword>
<dbReference type="AlphaFoldDB" id="A0A087UF49"/>
<keyword evidence="1" id="KW-0472">Membrane</keyword>
<accession>A0A087UF49</accession>
<reference evidence="2 3" key="1">
    <citation type="submission" date="2013-11" db="EMBL/GenBank/DDBJ databases">
        <title>Genome sequencing of Stegodyphus mimosarum.</title>
        <authorList>
            <person name="Bechsgaard J."/>
        </authorList>
    </citation>
    <scope>NUCLEOTIDE SEQUENCE [LARGE SCALE GENOMIC DNA]</scope>
</reference>
<protein>
    <submittedName>
        <fullName evidence="2">Uncharacterized protein</fullName>
    </submittedName>
</protein>
<proteinExistence type="predicted"/>
<keyword evidence="3" id="KW-1185">Reference proteome</keyword>
<feature type="non-terminal residue" evidence="2">
    <location>
        <position position="57"/>
    </location>
</feature>
<evidence type="ECO:0000313" key="3">
    <source>
        <dbReference type="Proteomes" id="UP000054359"/>
    </source>
</evidence>
<evidence type="ECO:0000256" key="1">
    <source>
        <dbReference type="SAM" id="Phobius"/>
    </source>
</evidence>
<name>A0A087UF49_STEMI</name>
<sequence length="57" mass="6269">MPVHAMGVGVAIAAFHVAVLITQLLALLLIAVFIQDVVTEMEGMWWAFVCFVTSFIF</sequence>
<feature type="transmembrane region" description="Helical" evidence="1">
    <location>
        <begin position="6"/>
        <end position="34"/>
    </location>
</feature>
<dbReference type="Proteomes" id="UP000054359">
    <property type="component" value="Unassembled WGS sequence"/>
</dbReference>
<gene>
    <name evidence="2" type="ORF">X975_02869</name>
</gene>